<evidence type="ECO:0000313" key="2">
    <source>
        <dbReference type="EMBL" id="KAJ7758513.1"/>
    </source>
</evidence>
<protein>
    <submittedName>
        <fullName evidence="2">Uncharacterized protein</fullName>
    </submittedName>
</protein>
<dbReference type="EMBL" id="JARJLG010000055">
    <property type="protein sequence ID" value="KAJ7758513.1"/>
    <property type="molecule type" value="Genomic_DNA"/>
</dbReference>
<accession>A0AAD7J8K1</accession>
<evidence type="ECO:0000313" key="3">
    <source>
        <dbReference type="Proteomes" id="UP001215280"/>
    </source>
</evidence>
<feature type="compositionally biased region" description="Acidic residues" evidence="1">
    <location>
        <begin position="157"/>
        <end position="180"/>
    </location>
</feature>
<gene>
    <name evidence="2" type="ORF">DFH07DRAFT_958374</name>
</gene>
<dbReference type="Proteomes" id="UP001215280">
    <property type="component" value="Unassembled WGS sequence"/>
</dbReference>
<name>A0AAD7J8K1_9AGAR</name>
<reference evidence="2" key="1">
    <citation type="submission" date="2023-03" db="EMBL/GenBank/DDBJ databases">
        <title>Massive genome expansion in bonnet fungi (Mycena s.s.) driven by repeated elements and novel gene families across ecological guilds.</title>
        <authorList>
            <consortium name="Lawrence Berkeley National Laboratory"/>
            <person name="Harder C.B."/>
            <person name="Miyauchi S."/>
            <person name="Viragh M."/>
            <person name="Kuo A."/>
            <person name="Thoen E."/>
            <person name="Andreopoulos B."/>
            <person name="Lu D."/>
            <person name="Skrede I."/>
            <person name="Drula E."/>
            <person name="Henrissat B."/>
            <person name="Morin E."/>
            <person name="Kohler A."/>
            <person name="Barry K."/>
            <person name="LaButti K."/>
            <person name="Morin E."/>
            <person name="Salamov A."/>
            <person name="Lipzen A."/>
            <person name="Mereny Z."/>
            <person name="Hegedus B."/>
            <person name="Baldrian P."/>
            <person name="Stursova M."/>
            <person name="Weitz H."/>
            <person name="Taylor A."/>
            <person name="Grigoriev I.V."/>
            <person name="Nagy L.G."/>
            <person name="Martin F."/>
            <person name="Kauserud H."/>
        </authorList>
    </citation>
    <scope>NUCLEOTIDE SEQUENCE</scope>
    <source>
        <strain evidence="2">CBHHK188m</strain>
    </source>
</reference>
<proteinExistence type="predicted"/>
<sequence length="180" mass="20882">MHVLGNPDHYASHKYVNFPYVAFVKSYWAKKNPATEVKGDEMNDEPEDVVFIQKKDDGFIPASMVDDYRYRPTIYENLNLYEWVQCAEKKARTKAEREEFEEQVALYNALNGIPAADRLRFNPDYDNDGEGEPDSDSDCNDWLEDDMEDKISVGDDEHSDTESDSDWDSEDEDEAIVEKE</sequence>
<organism evidence="2 3">
    <name type="scientific">Mycena maculata</name>
    <dbReference type="NCBI Taxonomy" id="230809"/>
    <lineage>
        <taxon>Eukaryota</taxon>
        <taxon>Fungi</taxon>
        <taxon>Dikarya</taxon>
        <taxon>Basidiomycota</taxon>
        <taxon>Agaricomycotina</taxon>
        <taxon>Agaricomycetes</taxon>
        <taxon>Agaricomycetidae</taxon>
        <taxon>Agaricales</taxon>
        <taxon>Marasmiineae</taxon>
        <taxon>Mycenaceae</taxon>
        <taxon>Mycena</taxon>
    </lineage>
</organism>
<dbReference type="AlphaFoldDB" id="A0AAD7J8K1"/>
<feature type="region of interest" description="Disordered" evidence="1">
    <location>
        <begin position="121"/>
        <end position="180"/>
    </location>
</feature>
<feature type="compositionally biased region" description="Acidic residues" evidence="1">
    <location>
        <begin position="125"/>
        <end position="148"/>
    </location>
</feature>
<keyword evidence="3" id="KW-1185">Reference proteome</keyword>
<comment type="caution">
    <text evidence="2">The sequence shown here is derived from an EMBL/GenBank/DDBJ whole genome shotgun (WGS) entry which is preliminary data.</text>
</comment>
<evidence type="ECO:0000256" key="1">
    <source>
        <dbReference type="SAM" id="MobiDB-lite"/>
    </source>
</evidence>